<dbReference type="NCBIfam" id="TIGR03920">
    <property type="entry name" value="T7SS_EccD"/>
    <property type="match status" value="1"/>
</dbReference>
<gene>
    <name evidence="8" type="ORF">BJP25_22965</name>
</gene>
<dbReference type="Proteomes" id="UP000186040">
    <property type="component" value="Unassembled WGS sequence"/>
</dbReference>
<keyword evidence="3" id="KW-1003">Cell membrane</keyword>
<dbReference type="InterPro" id="IPR006707">
    <property type="entry name" value="T7SS_EccD"/>
</dbReference>
<dbReference type="InterPro" id="IPR044049">
    <property type="entry name" value="EccD_transm"/>
</dbReference>
<name>A0A1Q9LJG7_9PSEU</name>
<keyword evidence="5" id="KW-1133">Transmembrane helix</keyword>
<dbReference type="OrthoDB" id="4775372at2"/>
<dbReference type="STRING" id="1193682.BJP25_22965"/>
<evidence type="ECO:0000259" key="7">
    <source>
        <dbReference type="Pfam" id="PF19053"/>
    </source>
</evidence>
<evidence type="ECO:0000256" key="3">
    <source>
        <dbReference type="ARBA" id="ARBA00022475"/>
    </source>
</evidence>
<comment type="similarity">
    <text evidence="2">Belongs to the EccD/Snm4 family.</text>
</comment>
<keyword evidence="9" id="KW-1185">Reference proteome</keyword>
<proteinExistence type="inferred from homology"/>
<dbReference type="InterPro" id="IPR024962">
    <property type="entry name" value="YukD-like"/>
</dbReference>
<evidence type="ECO:0000256" key="1">
    <source>
        <dbReference type="ARBA" id="ARBA00004651"/>
    </source>
</evidence>
<evidence type="ECO:0000313" key="8">
    <source>
        <dbReference type="EMBL" id="OLR92192.1"/>
    </source>
</evidence>
<dbReference type="RefSeq" id="WP_075976081.1">
    <property type="nucleotide sequence ID" value="NZ_MKQR01000017.1"/>
</dbReference>
<keyword evidence="4" id="KW-0812">Transmembrane</keyword>
<keyword evidence="6" id="KW-0472">Membrane</keyword>
<comment type="subcellular location">
    <subcellularLocation>
        <location evidence="1">Cell membrane</location>
        <topology evidence="1">Multi-pass membrane protein</topology>
    </subcellularLocation>
</comment>
<sequence>MTAARSAETCRLTVVGPDGRADVAVPISSTIAGLLPVLVRHTLRGQDSHEGSWVLQRLGEPPLDPDGTPETLDLLEGEQLYLRPAENPMPELDFDDIADGMATAVNRRPDRWQPEYSRWLFLSLSGITVLAMLLVLQVSLSGLASTISAGVLAGVFLGAAVAAGRKLDDLALTTAPGLAGCAFAAYAGLVGVGGMDGVLALEPMAVVIGALATTVAAGVLLTAKVFVSPRIPLVPFGVIAAVGVETMVGVWLGTGAGFTVPQAAGILSTGLFALMILSAKLAIRAARLRGPQLPRTAEELQVDLEPHPAEQVIERTGWADRYLSVLTVSSSAVFAVCFPYLLTAGGWLGPTLTGVFAAALLLRSRQFFGAWQRLAVTAAGVVGMVLVVVGVVSQMPQAWHGVTLVLLLGLVVSLVLAATRPPNRRLLPLWGHLADMSETLTAVAVLPILLQLLGFYAWARGLAG</sequence>
<evidence type="ECO:0000256" key="4">
    <source>
        <dbReference type="ARBA" id="ARBA00022692"/>
    </source>
</evidence>
<protein>
    <submittedName>
        <fullName evidence="8">Type VII secretion integral membrane protein EccD</fullName>
    </submittedName>
</protein>
<accession>A0A1Q9LJG7</accession>
<reference evidence="8 9" key="1">
    <citation type="submission" date="2016-10" db="EMBL/GenBank/DDBJ databases">
        <title>The Draft Genome Sequence of Actinokineospora bangkokensis 44EHWT reveals the biosynthetic pathway of antifungal compounds Thailandins with unusual extender unit butylmalonyl-CoA.</title>
        <authorList>
            <person name="Greule A."/>
            <person name="Intra B."/>
            <person name="Flemming S."/>
            <person name="Rommel M.G."/>
            <person name="Panbangred W."/>
            <person name="Bechthold A."/>
        </authorList>
    </citation>
    <scope>NUCLEOTIDE SEQUENCE [LARGE SCALE GENOMIC DNA]</scope>
    <source>
        <strain evidence="8 9">44EHW</strain>
    </source>
</reference>
<evidence type="ECO:0000256" key="2">
    <source>
        <dbReference type="ARBA" id="ARBA00006162"/>
    </source>
</evidence>
<dbReference type="Pfam" id="PF08817">
    <property type="entry name" value="YukD"/>
    <property type="match status" value="1"/>
</dbReference>
<dbReference type="AlphaFoldDB" id="A0A1Q9LJG7"/>
<dbReference type="Pfam" id="PF19053">
    <property type="entry name" value="EccD"/>
    <property type="match status" value="1"/>
</dbReference>
<evidence type="ECO:0000256" key="5">
    <source>
        <dbReference type="ARBA" id="ARBA00022989"/>
    </source>
</evidence>
<organism evidence="8 9">
    <name type="scientific">Actinokineospora bangkokensis</name>
    <dbReference type="NCBI Taxonomy" id="1193682"/>
    <lineage>
        <taxon>Bacteria</taxon>
        <taxon>Bacillati</taxon>
        <taxon>Actinomycetota</taxon>
        <taxon>Actinomycetes</taxon>
        <taxon>Pseudonocardiales</taxon>
        <taxon>Pseudonocardiaceae</taxon>
        <taxon>Actinokineospora</taxon>
    </lineage>
</organism>
<evidence type="ECO:0000313" key="9">
    <source>
        <dbReference type="Proteomes" id="UP000186040"/>
    </source>
</evidence>
<dbReference type="Gene3D" id="3.10.20.90">
    <property type="entry name" value="Phosphatidylinositol 3-kinase Catalytic Subunit, Chain A, domain 1"/>
    <property type="match status" value="1"/>
</dbReference>
<feature type="domain" description="EccD-like transmembrane" evidence="7">
    <location>
        <begin position="117"/>
        <end position="462"/>
    </location>
</feature>
<dbReference type="EMBL" id="MKQR01000017">
    <property type="protein sequence ID" value="OLR92192.1"/>
    <property type="molecule type" value="Genomic_DNA"/>
</dbReference>
<comment type="caution">
    <text evidence="8">The sequence shown here is derived from an EMBL/GenBank/DDBJ whole genome shotgun (WGS) entry which is preliminary data.</text>
</comment>
<dbReference type="GO" id="GO:0005886">
    <property type="term" value="C:plasma membrane"/>
    <property type="evidence" value="ECO:0007669"/>
    <property type="project" value="UniProtKB-SubCell"/>
</dbReference>
<evidence type="ECO:0000256" key="6">
    <source>
        <dbReference type="ARBA" id="ARBA00023136"/>
    </source>
</evidence>